<gene>
    <name evidence="1" type="ORF">R69776_06487</name>
</gene>
<protein>
    <recommendedName>
        <fullName evidence="3">Hypervirulence associated protein TUDOR domain-containing protein</fullName>
    </recommendedName>
</protein>
<sequence>MARRIIGKTWTIGQKTATHGQDGNRLREAKFITGRDVTDQRHPYFAAKPSTDSGNLARHETCADRFTHSDLPVRANETA</sequence>
<comment type="caution">
    <text evidence="1">The sequence shown here is derived from an EMBL/GenBank/DDBJ whole genome shotgun (WGS) entry which is preliminary data.</text>
</comment>
<organism evidence="1 2">
    <name type="scientific">Paraburkholderia nemoris</name>
    <dbReference type="NCBI Taxonomy" id="2793076"/>
    <lineage>
        <taxon>Bacteria</taxon>
        <taxon>Pseudomonadati</taxon>
        <taxon>Pseudomonadota</taxon>
        <taxon>Betaproteobacteria</taxon>
        <taxon>Burkholderiales</taxon>
        <taxon>Burkholderiaceae</taxon>
        <taxon>Paraburkholderia</taxon>
    </lineage>
</organism>
<keyword evidence="2" id="KW-1185">Reference proteome</keyword>
<reference evidence="1 2" key="1">
    <citation type="submission" date="2021-02" db="EMBL/GenBank/DDBJ databases">
        <authorList>
            <person name="Vanwijnsberghe S."/>
        </authorList>
    </citation>
    <scope>NUCLEOTIDE SEQUENCE [LARGE SCALE GENOMIC DNA]</scope>
    <source>
        <strain evidence="1 2">R-69776</strain>
    </source>
</reference>
<dbReference type="EMBL" id="CAJNBH010000025">
    <property type="protein sequence ID" value="CAE6828442.1"/>
    <property type="molecule type" value="Genomic_DNA"/>
</dbReference>
<evidence type="ECO:0000313" key="1">
    <source>
        <dbReference type="EMBL" id="CAE6828442.1"/>
    </source>
</evidence>
<accession>A0ABM8SRT0</accession>
<evidence type="ECO:0008006" key="3">
    <source>
        <dbReference type="Google" id="ProtNLM"/>
    </source>
</evidence>
<proteinExistence type="predicted"/>
<evidence type="ECO:0000313" key="2">
    <source>
        <dbReference type="Proteomes" id="UP000673821"/>
    </source>
</evidence>
<dbReference type="Proteomes" id="UP000673821">
    <property type="component" value="Unassembled WGS sequence"/>
</dbReference>
<name>A0ABM8SRT0_9BURK</name>